<feature type="signal peptide" evidence="2">
    <location>
        <begin position="1"/>
        <end position="22"/>
    </location>
</feature>
<evidence type="ECO:0000313" key="3">
    <source>
        <dbReference type="EMBL" id="BDE06686.1"/>
    </source>
</evidence>
<evidence type="ECO:0000256" key="2">
    <source>
        <dbReference type="SAM" id="SignalP"/>
    </source>
</evidence>
<feature type="compositionally biased region" description="Polar residues" evidence="1">
    <location>
        <begin position="159"/>
        <end position="168"/>
    </location>
</feature>
<feature type="region of interest" description="Disordered" evidence="1">
    <location>
        <begin position="24"/>
        <end position="48"/>
    </location>
</feature>
<keyword evidence="2" id="KW-0732">Signal</keyword>
<dbReference type="EMBL" id="AP025523">
    <property type="protein sequence ID" value="BDE06686.1"/>
    <property type="molecule type" value="Genomic_DNA"/>
</dbReference>
<dbReference type="RefSeq" id="WP_317994334.1">
    <property type="nucleotide sequence ID" value="NZ_AP025523.1"/>
</dbReference>
<dbReference type="AlphaFoldDB" id="A0AAN2CA39"/>
<protein>
    <recommendedName>
        <fullName evidence="5">Periplasmic heavy metal sensor</fullName>
    </recommendedName>
</protein>
<feature type="region of interest" description="Disordered" evidence="1">
    <location>
        <begin position="149"/>
        <end position="168"/>
    </location>
</feature>
<reference evidence="3 4" key="1">
    <citation type="journal article" date="2022" name="ISME Commun">
        <title>Vulcanimicrobium alpinus gen. nov. sp. nov., the first cultivated representative of the candidate phylum 'Eremiobacterota', is a metabolically versatile aerobic anoxygenic phototroph.</title>
        <authorList>
            <person name="Yabe S."/>
            <person name="Muto K."/>
            <person name="Abe K."/>
            <person name="Yokota A."/>
            <person name="Staudigel H."/>
            <person name="Tebo B.M."/>
        </authorList>
    </citation>
    <scope>NUCLEOTIDE SEQUENCE [LARGE SCALE GENOMIC DNA]</scope>
    <source>
        <strain evidence="3 4">WC8-2</strain>
    </source>
</reference>
<sequence>MKLSLPVLALVFATGFPLAASAQQSSAAENGPPPEVHAQMQQARDNAKTAAFNDLSAADRAKVQAVIDAVNNGQQTDLRAAAQQIDAALTPAETTAVLAERTKMIAAIRADIAAMPNAPQGGPQGGPPPGARAHTASAGRFLLMLGVSREKMRELRHAQQPQAPTKPQ</sequence>
<gene>
    <name evidence="3" type="ORF">WPS_19620</name>
</gene>
<dbReference type="KEGG" id="vab:WPS_19620"/>
<feature type="chain" id="PRO_5042845388" description="Periplasmic heavy metal sensor" evidence="2">
    <location>
        <begin position="23"/>
        <end position="168"/>
    </location>
</feature>
<dbReference type="Proteomes" id="UP001317532">
    <property type="component" value="Chromosome"/>
</dbReference>
<evidence type="ECO:0000313" key="4">
    <source>
        <dbReference type="Proteomes" id="UP001317532"/>
    </source>
</evidence>
<keyword evidence="4" id="KW-1185">Reference proteome</keyword>
<name>A0AAN2CA39_UNVUL</name>
<feature type="region of interest" description="Disordered" evidence="1">
    <location>
        <begin position="116"/>
        <end position="139"/>
    </location>
</feature>
<proteinExistence type="predicted"/>
<organism evidence="3 4">
    <name type="scientific">Vulcanimicrobium alpinum</name>
    <dbReference type="NCBI Taxonomy" id="3016050"/>
    <lineage>
        <taxon>Bacteria</taxon>
        <taxon>Bacillati</taxon>
        <taxon>Vulcanimicrobiota</taxon>
        <taxon>Vulcanimicrobiia</taxon>
        <taxon>Vulcanimicrobiales</taxon>
        <taxon>Vulcanimicrobiaceae</taxon>
        <taxon>Vulcanimicrobium</taxon>
    </lineage>
</organism>
<accession>A0AAN2CA39</accession>
<evidence type="ECO:0008006" key="5">
    <source>
        <dbReference type="Google" id="ProtNLM"/>
    </source>
</evidence>
<evidence type="ECO:0000256" key="1">
    <source>
        <dbReference type="SAM" id="MobiDB-lite"/>
    </source>
</evidence>